<protein>
    <recommendedName>
        <fullName evidence="4">Reverse transcriptase domain-containing protein</fullName>
    </recommendedName>
</protein>
<name>A0ABQ5HLS7_9ASTR</name>
<feature type="non-terminal residue" evidence="2">
    <location>
        <position position="279"/>
    </location>
</feature>
<evidence type="ECO:0000256" key="1">
    <source>
        <dbReference type="SAM" id="MobiDB-lite"/>
    </source>
</evidence>
<dbReference type="EMBL" id="BQNB010019769">
    <property type="protein sequence ID" value="GJT88850.1"/>
    <property type="molecule type" value="Genomic_DNA"/>
</dbReference>
<feature type="region of interest" description="Disordered" evidence="1">
    <location>
        <begin position="250"/>
        <end position="279"/>
    </location>
</feature>
<reference evidence="2" key="2">
    <citation type="submission" date="2022-01" db="EMBL/GenBank/DDBJ databases">
        <authorList>
            <person name="Yamashiro T."/>
            <person name="Shiraishi A."/>
            <person name="Satake H."/>
            <person name="Nakayama K."/>
        </authorList>
    </citation>
    <scope>NUCLEOTIDE SEQUENCE</scope>
</reference>
<proteinExistence type="predicted"/>
<evidence type="ECO:0008006" key="4">
    <source>
        <dbReference type="Google" id="ProtNLM"/>
    </source>
</evidence>
<reference evidence="2" key="1">
    <citation type="journal article" date="2022" name="Int. J. Mol. Sci.">
        <title>Draft Genome of Tanacetum Coccineum: Genomic Comparison of Closely Related Tanacetum-Family Plants.</title>
        <authorList>
            <person name="Yamashiro T."/>
            <person name="Shiraishi A."/>
            <person name="Nakayama K."/>
            <person name="Satake H."/>
        </authorList>
    </citation>
    <scope>NUCLEOTIDE SEQUENCE</scope>
</reference>
<evidence type="ECO:0000313" key="3">
    <source>
        <dbReference type="Proteomes" id="UP001151760"/>
    </source>
</evidence>
<keyword evidence="3" id="KW-1185">Reference proteome</keyword>
<comment type="caution">
    <text evidence="2">The sequence shown here is derived from an EMBL/GenBank/DDBJ whole genome shotgun (WGS) entry which is preliminary data.</text>
</comment>
<dbReference type="Proteomes" id="UP001151760">
    <property type="component" value="Unassembled WGS sequence"/>
</dbReference>
<feature type="compositionally biased region" description="Basic and acidic residues" evidence="1">
    <location>
        <begin position="265"/>
        <end position="279"/>
    </location>
</feature>
<gene>
    <name evidence="2" type="ORF">Tco_1070567</name>
</gene>
<organism evidence="2 3">
    <name type="scientific">Tanacetum coccineum</name>
    <dbReference type="NCBI Taxonomy" id="301880"/>
    <lineage>
        <taxon>Eukaryota</taxon>
        <taxon>Viridiplantae</taxon>
        <taxon>Streptophyta</taxon>
        <taxon>Embryophyta</taxon>
        <taxon>Tracheophyta</taxon>
        <taxon>Spermatophyta</taxon>
        <taxon>Magnoliopsida</taxon>
        <taxon>eudicotyledons</taxon>
        <taxon>Gunneridae</taxon>
        <taxon>Pentapetalae</taxon>
        <taxon>asterids</taxon>
        <taxon>campanulids</taxon>
        <taxon>Asterales</taxon>
        <taxon>Asteraceae</taxon>
        <taxon>Asteroideae</taxon>
        <taxon>Anthemideae</taxon>
        <taxon>Anthemidinae</taxon>
        <taxon>Tanacetum</taxon>
    </lineage>
</organism>
<evidence type="ECO:0000313" key="2">
    <source>
        <dbReference type="EMBL" id="GJT88850.1"/>
    </source>
</evidence>
<sequence>MRSDELYKFSDDTLTRLLSSLEDITKNIDMTYLPKRRWSILENKRAHFMIKDINKLLKERRTMRSLEKFVGDSNSLVPLIVLSASTVPIMKNNDMDPKSVDSFEELSQKFLKEFSQQNSYAKDPIKIHGIKRRQNKGLQAFMDRFKSESSHIKEVPPILRISAFMHGHGHPKLAKKLNDKIPKTVDEMFERVRAFIRGEVVTGSAEMVRPSQGDKGGHNTNDCYQLKKKIEEAVALGKLAHLVNDIRRNNQRNENQGRNSVKILDMIREGGNRKRPFEE</sequence>
<accession>A0ABQ5HLS7</accession>